<protein>
    <submittedName>
        <fullName evidence="2">Uncharacterized protein DUF4184</fullName>
    </submittedName>
</protein>
<feature type="transmembrane region" description="Helical" evidence="1">
    <location>
        <begin position="215"/>
        <end position="238"/>
    </location>
</feature>
<keyword evidence="3" id="KW-1185">Reference proteome</keyword>
<dbReference type="Pfam" id="PF13803">
    <property type="entry name" value="DUF4184"/>
    <property type="match status" value="1"/>
</dbReference>
<keyword evidence="1" id="KW-0812">Transmembrane</keyword>
<proteinExistence type="predicted"/>
<accession>A0ABY2BS50</accession>
<gene>
    <name evidence="2" type="ORF">EV644_102228</name>
</gene>
<comment type="caution">
    <text evidence="2">The sequence shown here is derived from an EMBL/GenBank/DDBJ whole genome shotgun (WGS) entry which is preliminary data.</text>
</comment>
<reference evidence="2 3" key="1">
    <citation type="journal article" date="2015" name="Stand. Genomic Sci.">
        <title>Genomic Encyclopedia of Bacterial and Archaeal Type Strains, Phase III: the genomes of soil and plant-associated and newly described type strains.</title>
        <authorList>
            <person name="Whitman W.B."/>
            <person name="Woyke T."/>
            <person name="Klenk H.P."/>
            <person name="Zhou Y."/>
            <person name="Lilburn T.G."/>
            <person name="Beck B.J."/>
            <person name="De Vos P."/>
            <person name="Vandamme P."/>
            <person name="Eisen J.A."/>
            <person name="Garrity G."/>
            <person name="Hugenholtz P."/>
            <person name="Kyrpides N.C."/>
        </authorList>
    </citation>
    <scope>NUCLEOTIDE SEQUENCE [LARGE SCALE GENOMIC DNA]</scope>
    <source>
        <strain evidence="2 3">VKM Ac-2538</strain>
    </source>
</reference>
<feature type="transmembrane region" description="Helical" evidence="1">
    <location>
        <begin position="90"/>
        <end position="110"/>
    </location>
</feature>
<sequence length="251" mass="27562">MASALVAGAVAPDLLYVGAAYRFATMYIDGNLTITRTHEFSSAFWLDPFLALLILLVFQLLVKRPLLALAPAALAGRLPSPAVRLRIPSLVHAFWIVVSTVIGAFTHVLWDSFTHYDGYFVRHNWKFFTADITPFWEVNRVLQYASSVGGVLIIAVWLYFWWRKTPPNPVDATRYVPAPARYAVLVAVVLLAAAAAVVEVGRAEGPLLGEAAARLLLTGAASGVLLALAGYVLIWHALLLRRLQREWVAGL</sequence>
<organism evidence="2 3">
    <name type="scientific">Kribbella orskensis</name>
    <dbReference type="NCBI Taxonomy" id="2512216"/>
    <lineage>
        <taxon>Bacteria</taxon>
        <taxon>Bacillati</taxon>
        <taxon>Actinomycetota</taxon>
        <taxon>Actinomycetes</taxon>
        <taxon>Propionibacteriales</taxon>
        <taxon>Kribbellaceae</taxon>
        <taxon>Kribbella</taxon>
    </lineage>
</organism>
<feature type="transmembrane region" description="Helical" evidence="1">
    <location>
        <begin position="141"/>
        <end position="162"/>
    </location>
</feature>
<feature type="transmembrane region" description="Helical" evidence="1">
    <location>
        <begin position="43"/>
        <end position="62"/>
    </location>
</feature>
<keyword evidence="1" id="KW-1133">Transmembrane helix</keyword>
<dbReference type="InterPro" id="IPR025238">
    <property type="entry name" value="DUF4184"/>
</dbReference>
<name>A0ABY2BS50_9ACTN</name>
<evidence type="ECO:0000313" key="2">
    <source>
        <dbReference type="EMBL" id="TCO29510.1"/>
    </source>
</evidence>
<feature type="transmembrane region" description="Helical" evidence="1">
    <location>
        <begin position="182"/>
        <end position="203"/>
    </location>
</feature>
<evidence type="ECO:0000256" key="1">
    <source>
        <dbReference type="SAM" id="Phobius"/>
    </source>
</evidence>
<keyword evidence="1" id="KW-0472">Membrane</keyword>
<evidence type="ECO:0000313" key="3">
    <source>
        <dbReference type="Proteomes" id="UP000295818"/>
    </source>
</evidence>
<dbReference type="EMBL" id="SLWM01000002">
    <property type="protein sequence ID" value="TCO29510.1"/>
    <property type="molecule type" value="Genomic_DNA"/>
</dbReference>
<dbReference type="Proteomes" id="UP000295818">
    <property type="component" value="Unassembled WGS sequence"/>
</dbReference>